<organism evidence="18 19">
    <name type="scientific">Veronia nyctiphanis</name>
    <dbReference type="NCBI Taxonomy" id="1278244"/>
    <lineage>
        <taxon>Bacteria</taxon>
        <taxon>Pseudomonadati</taxon>
        <taxon>Pseudomonadota</taxon>
        <taxon>Gammaproteobacteria</taxon>
        <taxon>Vibrionales</taxon>
        <taxon>Vibrionaceae</taxon>
        <taxon>Veronia</taxon>
    </lineage>
</organism>
<evidence type="ECO:0000259" key="17">
    <source>
        <dbReference type="PROSITE" id="PS51462"/>
    </source>
</evidence>
<keyword evidence="9" id="KW-0234">DNA repair</keyword>
<reference evidence="18 19" key="1">
    <citation type="submission" date="2017-10" db="EMBL/GenBank/DDBJ databases">
        <title>Nyctiphanis sp. nov., isolated from the stomach of the euphausiid Nyctiphanes simplex (Hansen, 1911) in the Gulf of California.</title>
        <authorList>
            <person name="Gomez-Gil B."/>
            <person name="Aguilar-Mendez M."/>
            <person name="Lopez-Cortes A."/>
            <person name="Gomez-Gutierrez J."/>
            <person name="Roque A."/>
            <person name="Lang E."/>
            <person name="Gonzalez-Castillo A."/>
        </authorList>
    </citation>
    <scope>NUCLEOTIDE SEQUENCE [LARGE SCALE GENOMIC DNA]</scope>
    <source>
        <strain evidence="18 19">CAIM 600</strain>
    </source>
</reference>
<keyword evidence="8" id="KW-0460">Magnesium</keyword>
<dbReference type="Proteomes" id="UP000290287">
    <property type="component" value="Unassembled WGS sequence"/>
</dbReference>
<dbReference type="OrthoDB" id="9810648at2"/>
<evidence type="ECO:0000256" key="13">
    <source>
        <dbReference type="ARBA" id="ARBA00040794"/>
    </source>
</evidence>
<keyword evidence="7" id="KW-0378">Hydrolase</keyword>
<dbReference type="GO" id="GO:0044716">
    <property type="term" value="F:8-oxo-GDP phosphatase activity"/>
    <property type="evidence" value="ECO:0007669"/>
    <property type="project" value="TreeGrafter"/>
</dbReference>
<dbReference type="GO" id="GO:0044715">
    <property type="term" value="F:8-oxo-dGDP phosphatase activity"/>
    <property type="evidence" value="ECO:0007669"/>
    <property type="project" value="TreeGrafter"/>
</dbReference>
<comment type="catalytic activity">
    <reaction evidence="10">
        <text>8-oxo-dGTP + H2O = 8-oxo-dGMP + diphosphate + H(+)</text>
        <dbReference type="Rhea" id="RHEA:31575"/>
        <dbReference type="ChEBI" id="CHEBI:15377"/>
        <dbReference type="ChEBI" id="CHEBI:15378"/>
        <dbReference type="ChEBI" id="CHEBI:33019"/>
        <dbReference type="ChEBI" id="CHEBI:63224"/>
        <dbReference type="ChEBI" id="CHEBI:77896"/>
        <dbReference type="EC" id="3.6.1.55"/>
    </reaction>
</comment>
<evidence type="ECO:0000313" key="19">
    <source>
        <dbReference type="Proteomes" id="UP000290287"/>
    </source>
</evidence>
<evidence type="ECO:0000313" key="18">
    <source>
        <dbReference type="EMBL" id="RXJ73592.1"/>
    </source>
</evidence>
<dbReference type="InterPro" id="IPR020476">
    <property type="entry name" value="Nudix_hydrolase"/>
</dbReference>
<evidence type="ECO:0000256" key="2">
    <source>
        <dbReference type="ARBA" id="ARBA00005582"/>
    </source>
</evidence>
<dbReference type="GO" id="GO:0035539">
    <property type="term" value="F:8-oxo-7,8-dihydrodeoxyguanosine triphosphate pyrophosphatase activity"/>
    <property type="evidence" value="ECO:0007669"/>
    <property type="project" value="UniProtKB-EC"/>
</dbReference>
<evidence type="ECO:0000256" key="16">
    <source>
        <dbReference type="ARBA" id="ARBA00042798"/>
    </source>
</evidence>
<dbReference type="SUPFAM" id="SSF55811">
    <property type="entry name" value="Nudix"/>
    <property type="match status" value="1"/>
</dbReference>
<accession>A0A4Q0YR72</accession>
<name>A0A4Q0YR72_9GAMM</name>
<evidence type="ECO:0000256" key="11">
    <source>
        <dbReference type="ARBA" id="ARBA00036904"/>
    </source>
</evidence>
<dbReference type="GO" id="GO:0008413">
    <property type="term" value="F:8-oxo-7,8-dihydroguanosine triphosphate pyrophosphatase activity"/>
    <property type="evidence" value="ECO:0007669"/>
    <property type="project" value="TreeGrafter"/>
</dbReference>
<evidence type="ECO:0000256" key="3">
    <source>
        <dbReference type="ARBA" id="ARBA00022457"/>
    </source>
</evidence>
<keyword evidence="19" id="KW-1185">Reference proteome</keyword>
<evidence type="ECO:0000256" key="15">
    <source>
        <dbReference type="ARBA" id="ARBA00041979"/>
    </source>
</evidence>
<sequence length="132" mass="15087">MISPIRVVAGVVVKSGKVLLTQRRDKNGQQGLWEFPGGKVEPGETDQQALERELDEELAIKVEVSEQIVETLHHYEDKSILLCSYLCRWIDGDIELRYHQNLAWVNENEVKAYQLSDADIPVTALLKHYLSK</sequence>
<dbReference type="PROSITE" id="PS51462">
    <property type="entry name" value="NUDIX"/>
    <property type="match status" value="1"/>
</dbReference>
<keyword evidence="4" id="KW-0235">DNA replication</keyword>
<dbReference type="PRINTS" id="PR00502">
    <property type="entry name" value="NUDIXFAMILY"/>
</dbReference>
<dbReference type="EC" id="3.6.1.55" evidence="12"/>
<keyword evidence="6" id="KW-0227">DNA damage</keyword>
<evidence type="ECO:0000256" key="1">
    <source>
        <dbReference type="ARBA" id="ARBA00001946"/>
    </source>
</evidence>
<protein>
    <recommendedName>
        <fullName evidence="13">8-oxo-dGTP diphosphatase</fullName>
        <ecNumber evidence="12">3.6.1.55</ecNumber>
    </recommendedName>
    <alternativeName>
        <fullName evidence="16">7,8-dihydro-8-oxoguanine-triphosphatase</fullName>
    </alternativeName>
    <alternativeName>
        <fullName evidence="15">Mutator protein MutT</fullName>
    </alternativeName>
    <alternativeName>
        <fullName evidence="14">dGTP pyrophosphohydrolase</fullName>
    </alternativeName>
</protein>
<evidence type="ECO:0000256" key="14">
    <source>
        <dbReference type="ARBA" id="ARBA00041592"/>
    </source>
</evidence>
<comment type="similarity">
    <text evidence="2">Belongs to the Nudix hydrolase family.</text>
</comment>
<dbReference type="GO" id="GO:0006260">
    <property type="term" value="P:DNA replication"/>
    <property type="evidence" value="ECO:0007669"/>
    <property type="project" value="UniProtKB-KW"/>
</dbReference>
<comment type="cofactor">
    <cofactor evidence="1">
        <name>Mg(2+)</name>
        <dbReference type="ChEBI" id="CHEBI:18420"/>
    </cofactor>
</comment>
<feature type="domain" description="Nudix hydrolase" evidence="17">
    <location>
        <begin position="3"/>
        <end position="128"/>
    </location>
</feature>
<dbReference type="InterPro" id="IPR047127">
    <property type="entry name" value="MutT-like"/>
</dbReference>
<evidence type="ECO:0000256" key="9">
    <source>
        <dbReference type="ARBA" id="ARBA00023204"/>
    </source>
</evidence>
<dbReference type="RefSeq" id="WP_129121968.1">
    <property type="nucleotide sequence ID" value="NZ_PEIB01000008.1"/>
</dbReference>
<dbReference type="InterPro" id="IPR015797">
    <property type="entry name" value="NUDIX_hydrolase-like_dom_sf"/>
</dbReference>
<dbReference type="EMBL" id="PEIB01000008">
    <property type="protein sequence ID" value="RXJ73592.1"/>
    <property type="molecule type" value="Genomic_DNA"/>
</dbReference>
<comment type="caution">
    <text evidence="18">The sequence shown here is derived from an EMBL/GenBank/DDBJ whole genome shotgun (WGS) entry which is preliminary data.</text>
</comment>
<keyword evidence="5" id="KW-0479">Metal-binding</keyword>
<proteinExistence type="inferred from homology"/>
<dbReference type="PANTHER" id="PTHR47707:SF1">
    <property type="entry name" value="NUDIX HYDROLASE FAMILY PROTEIN"/>
    <property type="match status" value="1"/>
</dbReference>
<dbReference type="InterPro" id="IPR000086">
    <property type="entry name" value="NUDIX_hydrolase_dom"/>
</dbReference>
<evidence type="ECO:0000256" key="10">
    <source>
        <dbReference type="ARBA" id="ARBA00035861"/>
    </source>
</evidence>
<evidence type="ECO:0000256" key="7">
    <source>
        <dbReference type="ARBA" id="ARBA00022801"/>
    </source>
</evidence>
<evidence type="ECO:0000256" key="4">
    <source>
        <dbReference type="ARBA" id="ARBA00022705"/>
    </source>
</evidence>
<evidence type="ECO:0000256" key="6">
    <source>
        <dbReference type="ARBA" id="ARBA00022763"/>
    </source>
</evidence>
<dbReference type="AlphaFoldDB" id="A0A4Q0YR72"/>
<dbReference type="GO" id="GO:0006281">
    <property type="term" value="P:DNA repair"/>
    <property type="evidence" value="ECO:0007669"/>
    <property type="project" value="UniProtKB-KW"/>
</dbReference>
<gene>
    <name evidence="18" type="ORF">CS022_08820</name>
</gene>
<dbReference type="GO" id="GO:0046872">
    <property type="term" value="F:metal ion binding"/>
    <property type="evidence" value="ECO:0007669"/>
    <property type="project" value="UniProtKB-KW"/>
</dbReference>
<dbReference type="InterPro" id="IPR029119">
    <property type="entry name" value="MutY_C"/>
</dbReference>
<keyword evidence="3" id="KW-0515">Mutator protein</keyword>
<evidence type="ECO:0000256" key="12">
    <source>
        <dbReference type="ARBA" id="ARBA00038905"/>
    </source>
</evidence>
<comment type="catalytic activity">
    <reaction evidence="11">
        <text>8-oxo-GTP + H2O = 8-oxo-GMP + diphosphate + H(+)</text>
        <dbReference type="Rhea" id="RHEA:67616"/>
        <dbReference type="ChEBI" id="CHEBI:15377"/>
        <dbReference type="ChEBI" id="CHEBI:15378"/>
        <dbReference type="ChEBI" id="CHEBI:33019"/>
        <dbReference type="ChEBI" id="CHEBI:143553"/>
        <dbReference type="ChEBI" id="CHEBI:145694"/>
    </reaction>
</comment>
<dbReference type="Pfam" id="PF14815">
    <property type="entry name" value="NUDIX_4"/>
    <property type="match status" value="1"/>
</dbReference>
<dbReference type="Gene3D" id="3.90.79.10">
    <property type="entry name" value="Nucleoside Triphosphate Pyrophosphohydrolase"/>
    <property type="match status" value="1"/>
</dbReference>
<evidence type="ECO:0000256" key="5">
    <source>
        <dbReference type="ARBA" id="ARBA00022723"/>
    </source>
</evidence>
<evidence type="ECO:0000256" key="8">
    <source>
        <dbReference type="ARBA" id="ARBA00022842"/>
    </source>
</evidence>
<dbReference type="PANTHER" id="PTHR47707">
    <property type="entry name" value="8-OXO-DGTP DIPHOSPHATASE"/>
    <property type="match status" value="1"/>
</dbReference>
<dbReference type="CDD" id="cd03425">
    <property type="entry name" value="NUDIX_MutT_NudA_like"/>
    <property type="match status" value="1"/>
</dbReference>